<keyword evidence="3" id="KW-0732">Signal</keyword>
<dbReference type="SUPFAM" id="SSF63380">
    <property type="entry name" value="Riboflavin synthase domain-like"/>
    <property type="match status" value="1"/>
</dbReference>
<evidence type="ECO:0000259" key="10">
    <source>
        <dbReference type="PROSITE" id="PS51384"/>
    </source>
</evidence>
<dbReference type="InterPro" id="IPR052206">
    <property type="entry name" value="Retinol_saturase"/>
</dbReference>
<dbReference type="Pfam" id="PF13450">
    <property type="entry name" value="NAD_binding_8"/>
    <property type="match status" value="1"/>
</dbReference>
<dbReference type="SUPFAM" id="SSF54292">
    <property type="entry name" value="2Fe-2S ferredoxin-like"/>
    <property type="match status" value="1"/>
</dbReference>
<gene>
    <name evidence="11" type="ORF">GCM10009539_35690</name>
</gene>
<keyword evidence="1" id="KW-0285">Flavoprotein</keyword>
<reference evidence="11 12" key="1">
    <citation type="journal article" date="2019" name="Int. J. Syst. Evol. Microbiol.">
        <title>The Global Catalogue of Microorganisms (GCM) 10K type strain sequencing project: providing services to taxonomists for standard genome sequencing and annotation.</title>
        <authorList>
            <consortium name="The Broad Institute Genomics Platform"/>
            <consortium name="The Broad Institute Genome Sequencing Center for Infectious Disease"/>
            <person name="Wu L."/>
            <person name="Ma J."/>
        </authorList>
    </citation>
    <scope>NUCLEOTIDE SEQUENCE [LARGE SCALE GENOMIC DNA]</scope>
    <source>
        <strain evidence="11 12">JCM 10425</strain>
    </source>
</reference>
<keyword evidence="6" id="KW-0560">Oxidoreductase</keyword>
<evidence type="ECO:0000256" key="1">
    <source>
        <dbReference type="ARBA" id="ARBA00022630"/>
    </source>
</evidence>
<feature type="domain" description="2Fe-2S ferredoxin-type" evidence="9">
    <location>
        <begin position="747"/>
        <end position="832"/>
    </location>
</feature>
<sequence length="832" mass="89945">MERYDAVVIGSGLGGLAAARALAQFGHARVLVLEQHYTLGGMTHEFSRDGRFEFPTGMHYLGAGSEPFLAFLTDGRAQFAPLPEEFEVLHLAGGEQGLGRDFEFSIPASGERFRARLKERFPHEAGNVDRFFASVARARTGLAARNVLSSFPAAIRRIGFPLVERLYPATYRTVRDELARHFRDPVIRAVLAARWELYGTPPDRSAFGYHASVPMTYYLDGGTHPVGGPKQISGLIVESLERRGVLLRARQQVTRIVTERGRATGVEVEDRTTGDRYEVRAPTVVSAIGVRNTYALLGLEVPALPAEMSTLMLFAGLTKSPATFGLRGENHWFVGEDSLYVSFASLNDPAARFHTVEVLQLVDTAQVDAWRGSTADTRPAAYQAFKDDTVRRLIGRLDARWPGFADNVAFTELATPLSFETYQRSPRGAFYGLSATPERLRSGVAGCRTPVKGVVVAGQDAWNAGVVAAAAGGFMAANAVLKPRQVGALWRAVRTPETVPPWRGYLRVSRVEALTPTVRRLRLAPLDGGTLPFEFTAGQYVTVGLPVAVEPIERSYSISSRPGERRFLEITVKHEPRGLGSTFLHDEVDVGLALAVSGPHGEFTYAPTPGALLLIAGGVGITPLLSMLAAAADGGHPGPIVLLASFRSEEEVLFRAEIDALRLPGLRVFRYGAGHGRIDRDAVAPHVAGVSRVHVCGPPSMMQDVLDLLTTLGVPREAIRTEAFVSGRSTLTRRERAHAIALAAHGEQFTITADDGAFPCRPGQTILDAANAAHIPFPQSCGEGACGTCRVRVLSGSYETDTRGLFTTAELDAGWRLACQTLPTENLRIGAP</sequence>
<dbReference type="Gene3D" id="3.50.50.60">
    <property type="entry name" value="FAD/NAD(P)-binding domain"/>
    <property type="match status" value="2"/>
</dbReference>
<dbReference type="InterPro" id="IPR036188">
    <property type="entry name" value="FAD/NAD-bd_sf"/>
</dbReference>
<dbReference type="Pfam" id="PF00111">
    <property type="entry name" value="Fer2"/>
    <property type="match status" value="1"/>
</dbReference>
<keyword evidence="5" id="KW-0521">NADP</keyword>
<accession>A0ABN0UDQ0</accession>
<feature type="domain" description="FAD-binding FR-type" evidence="10">
    <location>
        <begin position="501"/>
        <end position="606"/>
    </location>
</feature>
<evidence type="ECO:0008006" key="13">
    <source>
        <dbReference type="Google" id="ProtNLM"/>
    </source>
</evidence>
<dbReference type="SUPFAM" id="SSF51905">
    <property type="entry name" value="FAD/NAD(P)-binding domain"/>
    <property type="match status" value="1"/>
</dbReference>
<organism evidence="11 12">
    <name type="scientific">Cryptosporangium japonicum</name>
    <dbReference type="NCBI Taxonomy" id="80872"/>
    <lineage>
        <taxon>Bacteria</taxon>
        <taxon>Bacillati</taxon>
        <taxon>Actinomycetota</taxon>
        <taxon>Actinomycetes</taxon>
        <taxon>Cryptosporangiales</taxon>
        <taxon>Cryptosporangiaceae</taxon>
        <taxon>Cryptosporangium</taxon>
    </lineage>
</organism>
<dbReference type="SUPFAM" id="SSF52343">
    <property type="entry name" value="Ferredoxin reductase-like, C-terminal NADP-linked domain"/>
    <property type="match status" value="1"/>
</dbReference>
<dbReference type="InterPro" id="IPR006058">
    <property type="entry name" value="2Fe2S_fd_BS"/>
</dbReference>
<dbReference type="CDD" id="cd00207">
    <property type="entry name" value="fer2"/>
    <property type="match status" value="1"/>
</dbReference>
<evidence type="ECO:0000256" key="3">
    <source>
        <dbReference type="ARBA" id="ARBA00022729"/>
    </source>
</evidence>
<dbReference type="PRINTS" id="PR00409">
    <property type="entry name" value="PHDIOXRDTASE"/>
</dbReference>
<dbReference type="InterPro" id="IPR001433">
    <property type="entry name" value="OxRdtase_FAD/NAD-bd"/>
</dbReference>
<dbReference type="PROSITE" id="PS51384">
    <property type="entry name" value="FAD_FR"/>
    <property type="match status" value="1"/>
</dbReference>
<dbReference type="PROSITE" id="PS51085">
    <property type="entry name" value="2FE2S_FER_2"/>
    <property type="match status" value="1"/>
</dbReference>
<keyword evidence="2" id="KW-0408">Iron</keyword>
<evidence type="ECO:0000256" key="6">
    <source>
        <dbReference type="ARBA" id="ARBA00023002"/>
    </source>
</evidence>
<proteinExistence type="predicted"/>
<evidence type="ECO:0000259" key="9">
    <source>
        <dbReference type="PROSITE" id="PS51085"/>
    </source>
</evidence>
<keyword evidence="12" id="KW-1185">Reference proteome</keyword>
<comment type="caution">
    <text evidence="11">The sequence shown here is derived from an EMBL/GenBank/DDBJ whole genome shotgun (WGS) entry which is preliminary data.</text>
</comment>
<keyword evidence="7" id="KW-0411">Iron-sulfur</keyword>
<dbReference type="Pfam" id="PF00890">
    <property type="entry name" value="FAD_binding_2"/>
    <property type="match status" value="1"/>
</dbReference>
<evidence type="ECO:0000313" key="12">
    <source>
        <dbReference type="Proteomes" id="UP001500967"/>
    </source>
</evidence>
<evidence type="ECO:0000256" key="8">
    <source>
        <dbReference type="ARBA" id="ARBA00023027"/>
    </source>
</evidence>
<keyword evidence="2" id="KW-0479">Metal-binding</keyword>
<dbReference type="RefSeq" id="WP_344649950.1">
    <property type="nucleotide sequence ID" value="NZ_BAAAGX010000014.1"/>
</dbReference>
<dbReference type="Pfam" id="PF00970">
    <property type="entry name" value="FAD_binding_6"/>
    <property type="match status" value="1"/>
</dbReference>
<dbReference type="Gene3D" id="3.10.20.30">
    <property type="match status" value="1"/>
</dbReference>
<dbReference type="InterPro" id="IPR017927">
    <property type="entry name" value="FAD-bd_FR_type"/>
</dbReference>
<keyword evidence="2" id="KW-0001">2Fe-2S</keyword>
<evidence type="ECO:0000256" key="4">
    <source>
        <dbReference type="ARBA" id="ARBA00022827"/>
    </source>
</evidence>
<dbReference type="PANTHER" id="PTHR46091">
    <property type="entry name" value="BLR7054 PROTEIN"/>
    <property type="match status" value="1"/>
</dbReference>
<evidence type="ECO:0000256" key="5">
    <source>
        <dbReference type="ARBA" id="ARBA00022857"/>
    </source>
</evidence>
<dbReference type="InterPro" id="IPR017938">
    <property type="entry name" value="Riboflavin_synthase-like_b-brl"/>
</dbReference>
<dbReference type="InterPro" id="IPR039261">
    <property type="entry name" value="FNR_nucleotide-bd"/>
</dbReference>
<dbReference type="InterPro" id="IPR036010">
    <property type="entry name" value="2Fe-2S_ferredoxin-like_sf"/>
</dbReference>
<dbReference type="Gene3D" id="2.40.30.10">
    <property type="entry name" value="Translation factors"/>
    <property type="match status" value="1"/>
</dbReference>
<dbReference type="PANTHER" id="PTHR46091:SF3">
    <property type="entry name" value="AMINE OXIDASE DOMAIN-CONTAINING PROTEIN"/>
    <property type="match status" value="1"/>
</dbReference>
<dbReference type="PROSITE" id="PS00197">
    <property type="entry name" value="2FE2S_FER_1"/>
    <property type="match status" value="1"/>
</dbReference>
<keyword evidence="8" id="KW-0520">NAD</keyword>
<evidence type="ECO:0000256" key="2">
    <source>
        <dbReference type="ARBA" id="ARBA00022714"/>
    </source>
</evidence>
<dbReference type="Proteomes" id="UP001500967">
    <property type="component" value="Unassembled WGS sequence"/>
</dbReference>
<dbReference type="InterPro" id="IPR008333">
    <property type="entry name" value="Cbr1-like_FAD-bd_dom"/>
</dbReference>
<evidence type="ECO:0000256" key="7">
    <source>
        <dbReference type="ARBA" id="ARBA00023014"/>
    </source>
</evidence>
<dbReference type="InterPro" id="IPR012675">
    <property type="entry name" value="Beta-grasp_dom_sf"/>
</dbReference>
<evidence type="ECO:0000313" key="11">
    <source>
        <dbReference type="EMBL" id="GAA0247247.1"/>
    </source>
</evidence>
<dbReference type="Pfam" id="PF00175">
    <property type="entry name" value="NAD_binding_1"/>
    <property type="match status" value="1"/>
</dbReference>
<dbReference type="InterPro" id="IPR003953">
    <property type="entry name" value="FAD-dep_OxRdtase_2_FAD-bd"/>
</dbReference>
<dbReference type="InterPro" id="IPR001041">
    <property type="entry name" value="2Fe-2S_ferredoxin-type"/>
</dbReference>
<dbReference type="Gene3D" id="3.40.50.80">
    <property type="entry name" value="Nucleotide-binding domain of ferredoxin-NADP reductase (FNR) module"/>
    <property type="match status" value="1"/>
</dbReference>
<name>A0ABN0UDQ0_9ACTN</name>
<dbReference type="EMBL" id="BAAAGX010000014">
    <property type="protein sequence ID" value="GAA0247247.1"/>
    <property type="molecule type" value="Genomic_DNA"/>
</dbReference>
<keyword evidence="4" id="KW-0274">FAD</keyword>
<protein>
    <recommendedName>
        <fullName evidence="13">Ferredoxin-NADP reductase</fullName>
    </recommendedName>
</protein>